<evidence type="ECO:0000256" key="3">
    <source>
        <dbReference type="ARBA" id="ARBA00022452"/>
    </source>
</evidence>
<dbReference type="GO" id="GO:0044718">
    <property type="term" value="P:siderophore transmembrane transport"/>
    <property type="evidence" value="ECO:0007669"/>
    <property type="project" value="TreeGrafter"/>
</dbReference>
<dbReference type="Gene3D" id="2.40.170.20">
    <property type="entry name" value="TonB-dependent receptor, beta-barrel domain"/>
    <property type="match status" value="1"/>
</dbReference>
<dbReference type="GO" id="GO:0015344">
    <property type="term" value="F:siderophore uptake transmembrane transporter activity"/>
    <property type="evidence" value="ECO:0007669"/>
    <property type="project" value="TreeGrafter"/>
</dbReference>
<dbReference type="RefSeq" id="WP_064037406.1">
    <property type="nucleotide sequence ID" value="NZ_LUUH01000065.1"/>
</dbReference>
<keyword evidence="11" id="KW-0675">Receptor</keyword>
<dbReference type="GO" id="GO:0009279">
    <property type="term" value="C:cell outer membrane"/>
    <property type="evidence" value="ECO:0007669"/>
    <property type="project" value="UniProtKB-SubCell"/>
</dbReference>
<keyword evidence="3 8" id="KW-1134">Transmembrane beta strand</keyword>
<feature type="signal peptide" evidence="9">
    <location>
        <begin position="1"/>
        <end position="20"/>
    </location>
</feature>
<evidence type="ECO:0000256" key="5">
    <source>
        <dbReference type="ARBA" id="ARBA00022729"/>
    </source>
</evidence>
<keyword evidence="2 8" id="KW-0813">Transport</keyword>
<accession>A0A177M880</accession>
<reference evidence="11 12" key="1">
    <citation type="submission" date="2016-03" db="EMBL/GenBank/DDBJ databases">
        <authorList>
            <person name="Ploux O."/>
        </authorList>
    </citation>
    <scope>NUCLEOTIDE SEQUENCE [LARGE SCALE GENOMIC DNA]</scope>
    <source>
        <strain evidence="11 12">R-45371</strain>
    </source>
</reference>
<evidence type="ECO:0000256" key="9">
    <source>
        <dbReference type="SAM" id="SignalP"/>
    </source>
</evidence>
<evidence type="ECO:0000313" key="11">
    <source>
        <dbReference type="EMBL" id="OAI01936.1"/>
    </source>
</evidence>
<evidence type="ECO:0000256" key="4">
    <source>
        <dbReference type="ARBA" id="ARBA00022692"/>
    </source>
</evidence>
<evidence type="ECO:0000256" key="6">
    <source>
        <dbReference type="ARBA" id="ARBA00023136"/>
    </source>
</evidence>
<dbReference type="InterPro" id="IPR037066">
    <property type="entry name" value="Plug_dom_sf"/>
</dbReference>
<keyword evidence="5 9" id="KW-0732">Signal</keyword>
<keyword evidence="4 8" id="KW-0812">Transmembrane</keyword>
<dbReference type="InterPro" id="IPR039426">
    <property type="entry name" value="TonB-dep_rcpt-like"/>
</dbReference>
<dbReference type="AlphaFoldDB" id="A0A177M880"/>
<organism evidence="11 12">
    <name type="scientific">Methylomonas methanica</name>
    <dbReference type="NCBI Taxonomy" id="421"/>
    <lineage>
        <taxon>Bacteria</taxon>
        <taxon>Pseudomonadati</taxon>
        <taxon>Pseudomonadota</taxon>
        <taxon>Gammaproteobacteria</taxon>
        <taxon>Methylococcales</taxon>
        <taxon>Methylococcaceae</taxon>
        <taxon>Methylomonas</taxon>
    </lineage>
</organism>
<evidence type="ECO:0000256" key="2">
    <source>
        <dbReference type="ARBA" id="ARBA00022448"/>
    </source>
</evidence>
<dbReference type="InterPro" id="IPR012910">
    <property type="entry name" value="Plug_dom"/>
</dbReference>
<evidence type="ECO:0000256" key="1">
    <source>
        <dbReference type="ARBA" id="ARBA00004571"/>
    </source>
</evidence>
<dbReference type="PROSITE" id="PS52016">
    <property type="entry name" value="TONB_DEPENDENT_REC_3"/>
    <property type="match status" value="1"/>
</dbReference>
<keyword evidence="6 8" id="KW-0472">Membrane</keyword>
<evidence type="ECO:0000313" key="12">
    <source>
        <dbReference type="Proteomes" id="UP000077763"/>
    </source>
</evidence>
<evidence type="ECO:0000256" key="8">
    <source>
        <dbReference type="PROSITE-ProRule" id="PRU01360"/>
    </source>
</evidence>
<dbReference type="Gene3D" id="2.170.130.10">
    <property type="entry name" value="TonB-dependent receptor, plug domain"/>
    <property type="match status" value="1"/>
</dbReference>
<keyword evidence="7 8" id="KW-0998">Cell outer membrane</keyword>
<gene>
    <name evidence="11" type="ORF">A1353_17475</name>
</gene>
<dbReference type="Proteomes" id="UP000077763">
    <property type="component" value="Unassembled WGS sequence"/>
</dbReference>
<dbReference type="InterPro" id="IPR036942">
    <property type="entry name" value="Beta-barrel_TonB_sf"/>
</dbReference>
<comment type="caution">
    <text evidence="11">The sequence shown here is derived from an EMBL/GenBank/DDBJ whole genome shotgun (WGS) entry which is preliminary data.</text>
</comment>
<comment type="subcellular location">
    <subcellularLocation>
        <location evidence="1 8">Cell outer membrane</location>
        <topology evidence="1 8">Multi-pass membrane protein</topology>
    </subcellularLocation>
</comment>
<evidence type="ECO:0000259" key="10">
    <source>
        <dbReference type="Pfam" id="PF07715"/>
    </source>
</evidence>
<name>A0A177M880_METMH</name>
<dbReference type="EMBL" id="LUUH01000065">
    <property type="protein sequence ID" value="OAI01936.1"/>
    <property type="molecule type" value="Genomic_DNA"/>
</dbReference>
<dbReference type="PANTHER" id="PTHR30069">
    <property type="entry name" value="TONB-DEPENDENT OUTER MEMBRANE RECEPTOR"/>
    <property type="match status" value="1"/>
</dbReference>
<comment type="similarity">
    <text evidence="8">Belongs to the TonB-dependent receptor family.</text>
</comment>
<proteinExistence type="inferred from homology"/>
<evidence type="ECO:0000256" key="7">
    <source>
        <dbReference type="ARBA" id="ARBA00023237"/>
    </source>
</evidence>
<protein>
    <submittedName>
        <fullName evidence="11">TonB-dependent receptor</fullName>
    </submittedName>
</protein>
<feature type="chain" id="PRO_5008067722" evidence="9">
    <location>
        <begin position="21"/>
        <end position="660"/>
    </location>
</feature>
<dbReference type="PANTHER" id="PTHR30069:SF29">
    <property type="entry name" value="HEMOGLOBIN AND HEMOGLOBIN-HAPTOGLOBIN-BINDING PROTEIN 1-RELATED"/>
    <property type="match status" value="1"/>
</dbReference>
<sequence>MKKYIAGFLLLTSHPCALQAASEDVLELNVEDLLNVEVTSVSKKAQALNDSAAAIFVITHDDIKRTGATSIPEALRMAPGLDVARIDSNKWAVSARGFNSRFANKLLVLIDGRNTYTRSFSGVYWENQDVMLEDVERIEVIRGPGATLWGANAVNGVINIITKHSSKTEGGLLTGGGGTEEQGFGALRYGAQFGENTTGRAYVKGFKRDENTNTLGAGAGDDWDKAQGGFRIDSNLTLKDELKLQGDLYHSHLNQTITIPQIAAPYTDTFRDKAETYGGNILGRWQHTVSISSDYSLQLYYDYYRRNEAWFSEGRNTLDLDFQHRFSLLDNNEVIWGFGYQYTHDDTRAGRLLSLSPTSRNDQLFSTFVQDEMELIDQKLWLTLGTKLEHNDYSGFEGQPTARFMWTPHSQHRIWGAVSRAVRTPSRAEHNMTLLQTVVPPSALNPFPTEVNLQGTRNFRTEDVIAYELGYRTTFIKSLSIDITGFYNDYKNLRYPTPAAYYFDPTRFVVVQPVPLGNDYKAKTYGFEVATVWQMLDWWRWDANYSLLKTDMQDTSPPFGTSPQQRVSLRSAISVSKDLDFDLWLKYVDENSSATVYGMNHIKNYVTMDARLAWRPVHEVELSLVGQNLFTSSHLEYQQENMVMPTLIDRGMYGKVSWSF</sequence>
<feature type="domain" description="TonB-dependent receptor plug" evidence="10">
    <location>
        <begin position="49"/>
        <end position="157"/>
    </location>
</feature>
<dbReference type="Pfam" id="PF07715">
    <property type="entry name" value="Plug"/>
    <property type="match status" value="1"/>
</dbReference>
<dbReference type="SUPFAM" id="SSF56935">
    <property type="entry name" value="Porins"/>
    <property type="match status" value="1"/>
</dbReference>